<reference evidence="5" key="1">
    <citation type="journal article" date="2021" name="PeerJ">
        <title>Extensive microbial diversity within the chicken gut microbiome revealed by metagenomics and culture.</title>
        <authorList>
            <person name="Gilroy R."/>
            <person name="Ravi A."/>
            <person name="Getino M."/>
            <person name="Pursley I."/>
            <person name="Horton D.L."/>
            <person name="Alikhan N.F."/>
            <person name="Baker D."/>
            <person name="Gharbi K."/>
            <person name="Hall N."/>
            <person name="Watson M."/>
            <person name="Adriaenssens E.M."/>
            <person name="Foster-Nyarko E."/>
            <person name="Jarju S."/>
            <person name="Secka A."/>
            <person name="Antonio M."/>
            <person name="Oren A."/>
            <person name="Chaudhuri R.R."/>
            <person name="La Ragione R."/>
            <person name="Hildebrand F."/>
            <person name="Pallen M.J."/>
        </authorList>
    </citation>
    <scope>NUCLEOTIDE SEQUENCE</scope>
    <source>
        <strain evidence="5">CHK198-12963</strain>
    </source>
</reference>
<feature type="domain" description="HTH gntR-type" evidence="4">
    <location>
        <begin position="11"/>
        <end position="78"/>
    </location>
</feature>
<dbReference type="CDD" id="cd07377">
    <property type="entry name" value="WHTH_GntR"/>
    <property type="match status" value="1"/>
</dbReference>
<dbReference type="SMART" id="SM00345">
    <property type="entry name" value="HTH_GNTR"/>
    <property type="match status" value="1"/>
</dbReference>
<keyword evidence="3" id="KW-0804">Transcription</keyword>
<evidence type="ECO:0000256" key="1">
    <source>
        <dbReference type="ARBA" id="ARBA00023015"/>
    </source>
</evidence>
<dbReference type="Pfam" id="PF07729">
    <property type="entry name" value="FCD"/>
    <property type="match status" value="1"/>
</dbReference>
<dbReference type="InterPro" id="IPR036388">
    <property type="entry name" value="WH-like_DNA-bd_sf"/>
</dbReference>
<dbReference type="AlphaFoldDB" id="A0A9D2PSL8"/>
<gene>
    <name evidence="5" type="ORF">H9931_07090</name>
</gene>
<keyword evidence="1" id="KW-0805">Transcription regulation</keyword>
<dbReference type="InterPro" id="IPR000524">
    <property type="entry name" value="Tscrpt_reg_HTH_GntR"/>
</dbReference>
<evidence type="ECO:0000313" key="5">
    <source>
        <dbReference type="EMBL" id="HJC66468.1"/>
    </source>
</evidence>
<dbReference type="SMART" id="SM00895">
    <property type="entry name" value="FCD"/>
    <property type="match status" value="1"/>
</dbReference>
<protein>
    <submittedName>
        <fullName evidence="5">GntR family transcriptional regulator</fullName>
    </submittedName>
</protein>
<dbReference type="Gene3D" id="1.20.120.530">
    <property type="entry name" value="GntR ligand-binding domain-like"/>
    <property type="match status" value="1"/>
</dbReference>
<dbReference type="InterPro" id="IPR008920">
    <property type="entry name" value="TF_FadR/GntR_C"/>
</dbReference>
<evidence type="ECO:0000256" key="3">
    <source>
        <dbReference type="ARBA" id="ARBA00023163"/>
    </source>
</evidence>
<dbReference type="PANTHER" id="PTHR43537:SF24">
    <property type="entry name" value="GLUCONATE OPERON TRANSCRIPTIONAL REPRESSOR"/>
    <property type="match status" value="1"/>
</dbReference>
<dbReference type="PANTHER" id="PTHR43537">
    <property type="entry name" value="TRANSCRIPTIONAL REGULATOR, GNTR FAMILY"/>
    <property type="match status" value="1"/>
</dbReference>
<dbReference type="EMBL" id="DWWB01000036">
    <property type="protein sequence ID" value="HJC66468.1"/>
    <property type="molecule type" value="Genomic_DNA"/>
</dbReference>
<keyword evidence="2" id="KW-0238">DNA-binding</keyword>
<proteinExistence type="predicted"/>
<dbReference type="Pfam" id="PF00392">
    <property type="entry name" value="GntR"/>
    <property type="match status" value="1"/>
</dbReference>
<dbReference type="GO" id="GO:0003677">
    <property type="term" value="F:DNA binding"/>
    <property type="evidence" value="ECO:0007669"/>
    <property type="project" value="UniProtKB-KW"/>
</dbReference>
<dbReference type="SUPFAM" id="SSF46785">
    <property type="entry name" value="Winged helix' DNA-binding domain"/>
    <property type="match status" value="1"/>
</dbReference>
<evidence type="ECO:0000313" key="6">
    <source>
        <dbReference type="Proteomes" id="UP000823863"/>
    </source>
</evidence>
<dbReference type="PROSITE" id="PS50949">
    <property type="entry name" value="HTH_GNTR"/>
    <property type="match status" value="1"/>
</dbReference>
<evidence type="ECO:0000256" key="2">
    <source>
        <dbReference type="ARBA" id="ARBA00023125"/>
    </source>
</evidence>
<evidence type="ECO:0000259" key="4">
    <source>
        <dbReference type="PROSITE" id="PS50949"/>
    </source>
</evidence>
<dbReference type="Gene3D" id="1.10.10.10">
    <property type="entry name" value="Winged helix-like DNA-binding domain superfamily/Winged helix DNA-binding domain"/>
    <property type="match status" value="1"/>
</dbReference>
<dbReference type="GO" id="GO:0003700">
    <property type="term" value="F:DNA-binding transcription factor activity"/>
    <property type="evidence" value="ECO:0007669"/>
    <property type="project" value="InterPro"/>
</dbReference>
<dbReference type="InterPro" id="IPR036390">
    <property type="entry name" value="WH_DNA-bd_sf"/>
</dbReference>
<dbReference type="InterPro" id="IPR011711">
    <property type="entry name" value="GntR_C"/>
</dbReference>
<dbReference type="SUPFAM" id="SSF48008">
    <property type="entry name" value="GntR ligand-binding domain-like"/>
    <property type="match status" value="1"/>
</dbReference>
<name>A0A9D2PSL8_9FIRM</name>
<accession>A0A9D2PSL8</accession>
<sequence length="230" mass="27202">MIQILEKGKNQSLKQYVYQTLSQNIVRLNLKPGEKLIESEISELLGISRTPIREALLDLAEKKLVNIIPRSGTFVSYIDMDIVAQFLYLRTIIERDLSKLACDLLTPDDIDHLHELIAIQKYYYEAKKPHKLLEYDIKFHSSIYQICNKEFINDIVLSLSVHFDRIRYLSMTKNEFILRISEHEQYLNALSNHNPSLAMEILDQHMIHTFDDFRWISDEFPQYINQKKKN</sequence>
<dbReference type="Proteomes" id="UP000823863">
    <property type="component" value="Unassembled WGS sequence"/>
</dbReference>
<comment type="caution">
    <text evidence="5">The sequence shown here is derived from an EMBL/GenBank/DDBJ whole genome shotgun (WGS) entry which is preliminary data.</text>
</comment>
<organism evidence="5 6">
    <name type="scientific">Candidatus Enterocloster excrementigallinarum</name>
    <dbReference type="NCBI Taxonomy" id="2838558"/>
    <lineage>
        <taxon>Bacteria</taxon>
        <taxon>Bacillati</taxon>
        <taxon>Bacillota</taxon>
        <taxon>Clostridia</taxon>
        <taxon>Lachnospirales</taxon>
        <taxon>Lachnospiraceae</taxon>
        <taxon>Enterocloster</taxon>
    </lineage>
</organism>
<reference evidence="5" key="2">
    <citation type="submission" date="2021-04" db="EMBL/GenBank/DDBJ databases">
        <authorList>
            <person name="Gilroy R."/>
        </authorList>
    </citation>
    <scope>NUCLEOTIDE SEQUENCE</scope>
    <source>
        <strain evidence="5">CHK198-12963</strain>
    </source>
</reference>